<accession>A0ABW0KII9</accession>
<evidence type="ECO:0000313" key="3">
    <source>
        <dbReference type="Proteomes" id="UP001596044"/>
    </source>
</evidence>
<dbReference type="EMBL" id="JBHSMJ010000065">
    <property type="protein sequence ID" value="MFC5453089.1"/>
    <property type="molecule type" value="Genomic_DNA"/>
</dbReference>
<protein>
    <recommendedName>
        <fullName evidence="4">Type 4 fimbrial biogenesis protein PilX N-terminal domain-containing protein</fullName>
    </recommendedName>
</protein>
<organism evidence="2 3">
    <name type="scientific">Paenibacillus aestuarii</name>
    <dbReference type="NCBI Taxonomy" id="516965"/>
    <lineage>
        <taxon>Bacteria</taxon>
        <taxon>Bacillati</taxon>
        <taxon>Bacillota</taxon>
        <taxon>Bacilli</taxon>
        <taxon>Bacillales</taxon>
        <taxon>Paenibacillaceae</taxon>
        <taxon>Paenibacillus</taxon>
    </lineage>
</organism>
<keyword evidence="3" id="KW-1185">Reference proteome</keyword>
<evidence type="ECO:0008006" key="4">
    <source>
        <dbReference type="Google" id="ProtNLM"/>
    </source>
</evidence>
<reference evidence="3" key="1">
    <citation type="journal article" date="2019" name="Int. J. Syst. Evol. Microbiol.">
        <title>The Global Catalogue of Microorganisms (GCM) 10K type strain sequencing project: providing services to taxonomists for standard genome sequencing and annotation.</title>
        <authorList>
            <consortium name="The Broad Institute Genomics Platform"/>
            <consortium name="The Broad Institute Genome Sequencing Center for Infectious Disease"/>
            <person name="Wu L."/>
            <person name="Ma J."/>
        </authorList>
    </citation>
    <scope>NUCLEOTIDE SEQUENCE [LARGE SCALE GENOMIC DNA]</scope>
    <source>
        <strain evidence="3">KACC 11904</strain>
    </source>
</reference>
<dbReference type="RefSeq" id="WP_270879340.1">
    <property type="nucleotide sequence ID" value="NZ_JAQFVF010000023.1"/>
</dbReference>
<evidence type="ECO:0000256" key="1">
    <source>
        <dbReference type="SAM" id="Phobius"/>
    </source>
</evidence>
<feature type="transmembrane region" description="Helical" evidence="1">
    <location>
        <begin position="12"/>
        <end position="38"/>
    </location>
</feature>
<name>A0ABW0KII9_9BACL</name>
<comment type="caution">
    <text evidence="2">The sequence shown here is derived from an EMBL/GenBank/DDBJ whole genome shotgun (WGS) entry which is preliminary data.</text>
</comment>
<keyword evidence="1" id="KW-0472">Membrane</keyword>
<dbReference type="Proteomes" id="UP001596044">
    <property type="component" value="Unassembled WGS sequence"/>
</dbReference>
<evidence type="ECO:0000313" key="2">
    <source>
        <dbReference type="EMBL" id="MFC5453089.1"/>
    </source>
</evidence>
<keyword evidence="1" id="KW-0812">Transmembrane</keyword>
<keyword evidence="1" id="KW-1133">Transmembrane helix</keyword>
<proteinExistence type="predicted"/>
<gene>
    <name evidence="2" type="ORF">ACFPOG_33275</name>
</gene>
<sequence length="639" mass="69965">MNRLQDERGSTMLLVLFIIVIFTLLGLAVVSASIGGAVRTETKQKDVQSLHLAEKALNEAVAMVQGMLKKETSINIEQLPTKLNALNEAINHHEVSSQYANTVVTDAELVKEEPPIIEVHVTATIDGVKRTLTQRLEVSNFPDVLRYSAGSEKGSLIINGNPYFNNGESDDPEVGGLYAGEEIRIKNSAEYMYDNNSDLREPTWFPELTGTAYVHSINNIKYCQAKANVPESCASATDFNTVREADGNTQNEPVQTVLGLQSIAEVKSEKEFVGMNMQESFIDKLTEAIGGTEADRNEMDASFKVSPSQAVQTVITKLSDGLVSPDTINGDDSTEVIQAKNNAWSSYKQALNGPIGNMTIVHRGNLTLDHGDYMGINYLPPVLGLTGEEENKQPGKQFREAIPGNPGFYHSNWLIVDGDLDIYNPLNAAPLDIRANILVTGDVNISGQVRMDATILALGQTTIQDASIEGMERYQSNGVAEAEKSELVLFSQGSILITRVNTNTDGTFKDISDSAYQNVFKDSKPDPGGLTKLDAFFYTDATAELYGVGSIFWINGGFFSKYDLKINAVRGDVQVNSTGTEIELNNENQKDLAYNRARFIITYNSSILEHQSAALPRVTSYQLKKGKKIMSNEQTPVSP</sequence>